<gene>
    <name evidence="9" type="ORF">M501DRAFT_1011592</name>
</gene>
<dbReference type="EMBL" id="MU006096">
    <property type="protein sequence ID" value="KAF2838852.1"/>
    <property type="molecule type" value="Genomic_DNA"/>
</dbReference>
<dbReference type="Proteomes" id="UP000799429">
    <property type="component" value="Unassembled WGS sequence"/>
</dbReference>
<evidence type="ECO:0000256" key="5">
    <source>
        <dbReference type="ARBA" id="ARBA00023136"/>
    </source>
</evidence>
<feature type="transmembrane region" description="Helical" evidence="7">
    <location>
        <begin position="475"/>
        <end position="494"/>
    </location>
</feature>
<dbReference type="Pfam" id="PF07690">
    <property type="entry name" value="MFS_1"/>
    <property type="match status" value="1"/>
</dbReference>
<feature type="transmembrane region" description="Helical" evidence="7">
    <location>
        <begin position="395"/>
        <end position="418"/>
    </location>
</feature>
<feature type="transmembrane region" description="Helical" evidence="7">
    <location>
        <begin position="339"/>
        <end position="359"/>
    </location>
</feature>
<proteinExistence type="predicted"/>
<dbReference type="AlphaFoldDB" id="A0A9P4SBK9"/>
<keyword evidence="4 7" id="KW-1133">Transmembrane helix</keyword>
<evidence type="ECO:0000313" key="10">
    <source>
        <dbReference type="Proteomes" id="UP000799429"/>
    </source>
</evidence>
<feature type="transmembrane region" description="Helical" evidence="7">
    <location>
        <begin position="168"/>
        <end position="187"/>
    </location>
</feature>
<evidence type="ECO:0000256" key="7">
    <source>
        <dbReference type="SAM" id="Phobius"/>
    </source>
</evidence>
<evidence type="ECO:0000256" key="6">
    <source>
        <dbReference type="SAM" id="MobiDB-lite"/>
    </source>
</evidence>
<protein>
    <submittedName>
        <fullName evidence="9">MFS transporter-like protein</fullName>
    </submittedName>
</protein>
<dbReference type="InterPro" id="IPR050930">
    <property type="entry name" value="MFS_Vesicular_Transporter"/>
</dbReference>
<feature type="transmembrane region" description="Helical" evidence="7">
    <location>
        <begin position="442"/>
        <end position="463"/>
    </location>
</feature>
<keyword evidence="10" id="KW-1185">Reference proteome</keyword>
<name>A0A9P4SBK9_9PEZI</name>
<feature type="transmembrane region" description="Helical" evidence="7">
    <location>
        <begin position="32"/>
        <end position="55"/>
    </location>
</feature>
<feature type="region of interest" description="Disordered" evidence="6">
    <location>
        <begin position="234"/>
        <end position="279"/>
    </location>
</feature>
<keyword evidence="5 7" id="KW-0472">Membrane</keyword>
<dbReference type="GO" id="GO:0022857">
    <property type="term" value="F:transmembrane transporter activity"/>
    <property type="evidence" value="ECO:0007669"/>
    <property type="project" value="InterPro"/>
</dbReference>
<feature type="transmembrane region" description="Helical" evidence="7">
    <location>
        <begin position="75"/>
        <end position="97"/>
    </location>
</feature>
<feature type="transmembrane region" description="Helical" evidence="7">
    <location>
        <begin position="138"/>
        <end position="156"/>
    </location>
</feature>
<evidence type="ECO:0000256" key="3">
    <source>
        <dbReference type="ARBA" id="ARBA00022692"/>
    </source>
</evidence>
<keyword evidence="2" id="KW-0813">Transport</keyword>
<feature type="transmembrane region" description="Helical" evidence="7">
    <location>
        <begin position="371"/>
        <end position="388"/>
    </location>
</feature>
<dbReference type="PANTHER" id="PTHR23506">
    <property type="entry name" value="GH10249P"/>
    <property type="match status" value="1"/>
</dbReference>
<dbReference type="Gene3D" id="1.20.1250.20">
    <property type="entry name" value="MFS general substrate transporter like domains"/>
    <property type="match status" value="1"/>
</dbReference>
<evidence type="ECO:0000256" key="4">
    <source>
        <dbReference type="ARBA" id="ARBA00022989"/>
    </source>
</evidence>
<dbReference type="InterPro" id="IPR036259">
    <property type="entry name" value="MFS_trans_sf"/>
</dbReference>
<evidence type="ECO:0000256" key="1">
    <source>
        <dbReference type="ARBA" id="ARBA00004141"/>
    </source>
</evidence>
<comment type="subcellular location">
    <subcellularLocation>
        <location evidence="1">Membrane</location>
        <topology evidence="1">Multi-pass membrane protein</topology>
    </subcellularLocation>
</comment>
<dbReference type="PROSITE" id="PS50850">
    <property type="entry name" value="MFS"/>
    <property type="match status" value="1"/>
</dbReference>
<dbReference type="SUPFAM" id="SSF103473">
    <property type="entry name" value="MFS general substrate transporter"/>
    <property type="match status" value="1"/>
</dbReference>
<dbReference type="GO" id="GO:0016020">
    <property type="term" value="C:membrane"/>
    <property type="evidence" value="ECO:0007669"/>
    <property type="project" value="UniProtKB-SubCell"/>
</dbReference>
<dbReference type="InterPro" id="IPR011701">
    <property type="entry name" value="MFS"/>
</dbReference>
<organism evidence="9 10">
    <name type="scientific">Patellaria atrata CBS 101060</name>
    <dbReference type="NCBI Taxonomy" id="1346257"/>
    <lineage>
        <taxon>Eukaryota</taxon>
        <taxon>Fungi</taxon>
        <taxon>Dikarya</taxon>
        <taxon>Ascomycota</taxon>
        <taxon>Pezizomycotina</taxon>
        <taxon>Dothideomycetes</taxon>
        <taxon>Dothideomycetes incertae sedis</taxon>
        <taxon>Patellariales</taxon>
        <taxon>Patellariaceae</taxon>
        <taxon>Patellaria</taxon>
    </lineage>
</organism>
<evidence type="ECO:0000259" key="8">
    <source>
        <dbReference type="PROSITE" id="PS50850"/>
    </source>
</evidence>
<evidence type="ECO:0000256" key="2">
    <source>
        <dbReference type="ARBA" id="ARBA00022448"/>
    </source>
</evidence>
<feature type="transmembrane region" description="Helical" evidence="7">
    <location>
        <begin position="109"/>
        <end position="132"/>
    </location>
</feature>
<evidence type="ECO:0000313" key="9">
    <source>
        <dbReference type="EMBL" id="KAF2838852.1"/>
    </source>
</evidence>
<dbReference type="PANTHER" id="PTHR23506:SF37">
    <property type="entry name" value="MAJOR FACILITATOR SUPERFAMILY (MFS) PROFILE DOMAIN-CONTAINING PROTEIN"/>
    <property type="match status" value="1"/>
</dbReference>
<dbReference type="InterPro" id="IPR020846">
    <property type="entry name" value="MFS_dom"/>
</dbReference>
<accession>A0A9P4SBK9</accession>
<dbReference type="OrthoDB" id="5086884at2759"/>
<dbReference type="CDD" id="cd17325">
    <property type="entry name" value="MFS_MdtG_SLC18_like"/>
    <property type="match status" value="1"/>
</dbReference>
<sequence>MGGYISTGWKRSIAFGHYETPPWGLHWRSNTFFIISSIGIGMFTDIFLYALVVPVTPFMLEDRIHLGPDQIQSQVSNLLAIYGASTVIASPIVGWAADKITSRQIPFMAGLVLLLTGTLMFAAGQTVAALALARVLQGVSGAIVWTLGLAMCLETVGPENMGKAIGTIFSFIGIGTLTAPVLGGALYRASGYSGVFGLGASLLAIDFFMRLLVIEKKVARRYADYYQSSESETSSVHDADVESTTSANDEGDRVYSSTDGATDEESPLLSNEEREDSPYRLPEQHSKWIKQFPILICFKDPALIAATWQTFVQAFILGSFDATIPTVARDYFGFDSLKAGLLFLGPGGTDLLLGPFVGWAVDKYGTKGASVIGYLYATPMFILLRLVHPGGTKQIALYASLLALNGFGLALIGTPPIVESGAVTERYYAMNPEVFGSKGPYAQLYGINSAVFSAGLAAGPLISGHLKDSIGYGNMNLVVAGVCLVTAVVSWLYIGGRPSLLSKVAGDA</sequence>
<feature type="transmembrane region" description="Helical" evidence="7">
    <location>
        <begin position="193"/>
        <end position="213"/>
    </location>
</feature>
<feature type="domain" description="Major facilitator superfamily (MFS) profile" evidence="8">
    <location>
        <begin position="34"/>
        <end position="498"/>
    </location>
</feature>
<reference evidence="9" key="1">
    <citation type="journal article" date="2020" name="Stud. Mycol.">
        <title>101 Dothideomycetes genomes: a test case for predicting lifestyles and emergence of pathogens.</title>
        <authorList>
            <person name="Haridas S."/>
            <person name="Albert R."/>
            <person name="Binder M."/>
            <person name="Bloem J."/>
            <person name="Labutti K."/>
            <person name="Salamov A."/>
            <person name="Andreopoulos B."/>
            <person name="Baker S."/>
            <person name="Barry K."/>
            <person name="Bills G."/>
            <person name="Bluhm B."/>
            <person name="Cannon C."/>
            <person name="Castanera R."/>
            <person name="Culley D."/>
            <person name="Daum C."/>
            <person name="Ezra D."/>
            <person name="Gonzalez J."/>
            <person name="Henrissat B."/>
            <person name="Kuo A."/>
            <person name="Liang C."/>
            <person name="Lipzen A."/>
            <person name="Lutzoni F."/>
            <person name="Magnuson J."/>
            <person name="Mondo S."/>
            <person name="Nolan M."/>
            <person name="Ohm R."/>
            <person name="Pangilinan J."/>
            <person name="Park H.-J."/>
            <person name="Ramirez L."/>
            <person name="Alfaro M."/>
            <person name="Sun H."/>
            <person name="Tritt A."/>
            <person name="Yoshinaga Y."/>
            <person name="Zwiers L.-H."/>
            <person name="Turgeon B."/>
            <person name="Goodwin S."/>
            <person name="Spatafora J."/>
            <person name="Crous P."/>
            <person name="Grigoriev I."/>
        </authorList>
    </citation>
    <scope>NUCLEOTIDE SEQUENCE</scope>
    <source>
        <strain evidence="9">CBS 101060</strain>
    </source>
</reference>
<comment type="caution">
    <text evidence="9">The sequence shown here is derived from an EMBL/GenBank/DDBJ whole genome shotgun (WGS) entry which is preliminary data.</text>
</comment>
<keyword evidence="3 7" id="KW-0812">Transmembrane</keyword>